<evidence type="ECO:0000256" key="5">
    <source>
        <dbReference type="SAM" id="SignalP"/>
    </source>
</evidence>
<dbReference type="AlphaFoldDB" id="A0A9N9WZL3"/>
<dbReference type="PANTHER" id="PTHR10009:SF13">
    <property type="entry name" value="DOPAMINECHROME TAUTOMERASE"/>
    <property type="match status" value="1"/>
</dbReference>
<reference evidence="6" key="1">
    <citation type="submission" date="2022-01" db="EMBL/GenBank/DDBJ databases">
        <authorList>
            <person name="King R."/>
        </authorList>
    </citation>
    <scope>NUCLEOTIDE SEQUENCE</scope>
</reference>
<reference evidence="6" key="2">
    <citation type="submission" date="2022-10" db="EMBL/GenBank/DDBJ databases">
        <authorList>
            <consortium name="ENA_rothamsted_submissions"/>
            <consortium name="culmorum"/>
            <person name="King R."/>
        </authorList>
    </citation>
    <scope>NUCLEOTIDE SEQUENCE</scope>
</reference>
<evidence type="ECO:0000256" key="2">
    <source>
        <dbReference type="ARBA" id="ARBA00009127"/>
    </source>
</evidence>
<gene>
    <name evidence="6" type="ORF">CHIRRI_LOCUS12882</name>
</gene>
<accession>A0A9N9WZL3</accession>
<keyword evidence="3" id="KW-0964">Secreted</keyword>
<evidence type="ECO:0000313" key="6">
    <source>
        <dbReference type="EMBL" id="CAG9810065.1"/>
    </source>
</evidence>
<evidence type="ECO:0000256" key="4">
    <source>
        <dbReference type="ARBA" id="ARBA00022729"/>
    </source>
</evidence>
<dbReference type="OrthoDB" id="7776143at2759"/>
<keyword evidence="4 5" id="KW-0732">Signal</keyword>
<dbReference type="Gene3D" id="2.120.10.30">
    <property type="entry name" value="TolB, C-terminal domain"/>
    <property type="match status" value="1"/>
</dbReference>
<dbReference type="InterPro" id="IPR017996">
    <property type="entry name" value="MRJP/yellow-related"/>
</dbReference>
<comment type="similarity">
    <text evidence="2">Belongs to the major royal jelly protein family.</text>
</comment>
<dbReference type="GO" id="GO:0005576">
    <property type="term" value="C:extracellular region"/>
    <property type="evidence" value="ECO:0007669"/>
    <property type="project" value="UniProtKB-SubCell"/>
</dbReference>
<dbReference type="Pfam" id="PF03022">
    <property type="entry name" value="MRJP"/>
    <property type="match status" value="1"/>
</dbReference>
<comment type="subcellular location">
    <subcellularLocation>
        <location evidence="1">Secreted</location>
    </subcellularLocation>
</comment>
<evidence type="ECO:0000256" key="1">
    <source>
        <dbReference type="ARBA" id="ARBA00004613"/>
    </source>
</evidence>
<dbReference type="Proteomes" id="UP001153620">
    <property type="component" value="Chromosome 4"/>
</dbReference>
<feature type="signal peptide" evidence="5">
    <location>
        <begin position="1"/>
        <end position="17"/>
    </location>
</feature>
<sequence>MKFQLFIILTVFAFSRAHSPFNKHYVGQQQTRNTNLPWTLQNQQAMPQTFPPERRNGTLKGGFGTNVFDVMFQWNIMDFEYPTPQARANAIATRQFIPQNVIPLGIAVNVDRIFVSTPRWNEGIPASLSAIDLPAFSQSPALPPYPNWQSHTSTTNPDCNRLLSVYRMVIDECNRLWVIDSGIVNALTNLQQLCPPKIVAFDLTTDQQILTYPFPPEQVLQGSLHTNLVVDIRNNECNRAFVYVMDVWRNGLLVFDMARGISWRTTNYLYNPDPFASDYSYQGLNFQWTDGIFGSTLSPLNKPAGDRVLFYHPMSSFNEFMVRTSILRNQTAWTTNSAPATAFQSIGSRGRRGQSSTADMTPSGIYFAAQVQLEGVSCWDTRKPFNQNNVAMVQRDPVLLGFPNDLKLDANRDNVWVVSNNLPIYLYGQLDFNQINFRLLRANVARAVRGTICDPQVPANQELVDVCPIN</sequence>
<protein>
    <submittedName>
        <fullName evidence="6">Uncharacterized protein</fullName>
    </submittedName>
</protein>
<proteinExistence type="inferred from homology"/>
<name>A0A9N9WZL3_9DIPT</name>
<dbReference type="EMBL" id="OU895880">
    <property type="protein sequence ID" value="CAG9810065.1"/>
    <property type="molecule type" value="Genomic_DNA"/>
</dbReference>
<keyword evidence="7" id="KW-1185">Reference proteome</keyword>
<evidence type="ECO:0000313" key="7">
    <source>
        <dbReference type="Proteomes" id="UP001153620"/>
    </source>
</evidence>
<organism evidence="6 7">
    <name type="scientific">Chironomus riparius</name>
    <dbReference type="NCBI Taxonomy" id="315576"/>
    <lineage>
        <taxon>Eukaryota</taxon>
        <taxon>Metazoa</taxon>
        <taxon>Ecdysozoa</taxon>
        <taxon>Arthropoda</taxon>
        <taxon>Hexapoda</taxon>
        <taxon>Insecta</taxon>
        <taxon>Pterygota</taxon>
        <taxon>Neoptera</taxon>
        <taxon>Endopterygota</taxon>
        <taxon>Diptera</taxon>
        <taxon>Nematocera</taxon>
        <taxon>Chironomoidea</taxon>
        <taxon>Chironomidae</taxon>
        <taxon>Chironominae</taxon>
        <taxon>Chironomus</taxon>
    </lineage>
</organism>
<dbReference type="InterPro" id="IPR011042">
    <property type="entry name" value="6-blade_b-propeller_TolB-like"/>
</dbReference>
<evidence type="ECO:0000256" key="3">
    <source>
        <dbReference type="ARBA" id="ARBA00022525"/>
    </source>
</evidence>
<dbReference type="PANTHER" id="PTHR10009">
    <property type="entry name" value="PROTEIN YELLOW-RELATED"/>
    <property type="match status" value="1"/>
</dbReference>
<feature type="chain" id="PRO_5040242042" evidence="5">
    <location>
        <begin position="18"/>
        <end position="470"/>
    </location>
</feature>
<dbReference type="FunFam" id="2.120.10.30:FF:000045">
    <property type="entry name" value="Blast:Protein yellow"/>
    <property type="match status" value="1"/>
</dbReference>
<dbReference type="SUPFAM" id="SSF101898">
    <property type="entry name" value="NHL repeat"/>
    <property type="match status" value="1"/>
</dbReference>